<dbReference type="GO" id="GO:0004674">
    <property type="term" value="F:protein serine/threonine kinase activity"/>
    <property type="evidence" value="ECO:0007669"/>
    <property type="project" value="TreeGrafter"/>
</dbReference>
<evidence type="ECO:0000313" key="8">
    <source>
        <dbReference type="EMBL" id="VEU33548.1"/>
    </source>
</evidence>
<dbReference type="EMBL" id="CAACVS010000002">
    <property type="protein sequence ID" value="VEU33548.1"/>
    <property type="molecule type" value="Genomic_DNA"/>
</dbReference>
<dbReference type="OrthoDB" id="4062651at2759"/>
<dbReference type="SMART" id="SM00248">
    <property type="entry name" value="ANK"/>
    <property type="match status" value="5"/>
</dbReference>
<dbReference type="PROSITE" id="PS00108">
    <property type="entry name" value="PROTEIN_KINASE_ST"/>
    <property type="match status" value="1"/>
</dbReference>
<evidence type="ECO:0000256" key="4">
    <source>
        <dbReference type="PROSITE-ProRule" id="PRU00023"/>
    </source>
</evidence>
<dbReference type="PIRSF" id="PIRSF000654">
    <property type="entry name" value="Integrin-linked_kinase"/>
    <property type="match status" value="1"/>
</dbReference>
<evidence type="ECO:0000259" key="7">
    <source>
        <dbReference type="PROSITE" id="PS50011"/>
    </source>
</evidence>
<dbReference type="SMART" id="SM00220">
    <property type="entry name" value="S_TKc"/>
    <property type="match status" value="1"/>
</dbReference>
<dbReference type="AlphaFoldDB" id="A0A448YUU8"/>
<dbReference type="PROSITE" id="PS50011">
    <property type="entry name" value="PROTEIN_KINASE_DOM"/>
    <property type="match status" value="1"/>
</dbReference>
<dbReference type="PROSITE" id="PS50297">
    <property type="entry name" value="ANK_REP_REGION"/>
    <property type="match status" value="2"/>
</dbReference>
<keyword evidence="4" id="KW-0040">ANK repeat</keyword>
<dbReference type="CDD" id="cd13999">
    <property type="entry name" value="STKc_MAP3K-like"/>
    <property type="match status" value="1"/>
</dbReference>
<comment type="similarity">
    <text evidence="1">Belongs to the protein kinase superfamily. TKL Ser/Thr protein kinase family.</text>
</comment>
<keyword evidence="3 5" id="KW-0067">ATP-binding</keyword>
<accession>A0A448YUU8</accession>
<dbReference type="GO" id="GO:0005524">
    <property type="term" value="F:ATP binding"/>
    <property type="evidence" value="ECO:0007669"/>
    <property type="project" value="UniProtKB-UniRule"/>
</dbReference>
<keyword evidence="9" id="KW-1185">Reference proteome</keyword>
<proteinExistence type="inferred from homology"/>
<dbReference type="SUPFAM" id="SSF48403">
    <property type="entry name" value="Ankyrin repeat"/>
    <property type="match status" value="1"/>
</dbReference>
<dbReference type="PROSITE" id="PS50088">
    <property type="entry name" value="ANK_REPEAT"/>
    <property type="match status" value="2"/>
</dbReference>
<reference evidence="8 9" key="1">
    <citation type="submission" date="2019-01" db="EMBL/GenBank/DDBJ databases">
        <authorList>
            <person name="Ferrante I. M."/>
        </authorList>
    </citation>
    <scope>NUCLEOTIDE SEQUENCE [LARGE SCALE GENOMIC DNA]</scope>
    <source>
        <strain evidence="8 9">B856</strain>
    </source>
</reference>
<dbReference type="Pfam" id="PF00069">
    <property type="entry name" value="Pkinase"/>
    <property type="match status" value="1"/>
</dbReference>
<dbReference type="InterPro" id="IPR002110">
    <property type="entry name" value="Ankyrin_rpt"/>
</dbReference>
<evidence type="ECO:0000256" key="1">
    <source>
        <dbReference type="ARBA" id="ARBA00005843"/>
    </source>
</evidence>
<dbReference type="Proteomes" id="UP000291116">
    <property type="component" value="Unassembled WGS sequence"/>
</dbReference>
<feature type="binding site" evidence="5">
    <location>
        <position position="335"/>
    </location>
    <ligand>
        <name>ATP</name>
        <dbReference type="ChEBI" id="CHEBI:30616"/>
    </ligand>
</feature>
<dbReference type="PROSITE" id="PS00107">
    <property type="entry name" value="PROTEIN_KINASE_ATP"/>
    <property type="match status" value="1"/>
</dbReference>
<dbReference type="Pfam" id="PF12796">
    <property type="entry name" value="Ank_2"/>
    <property type="match status" value="2"/>
</dbReference>
<evidence type="ECO:0000313" key="9">
    <source>
        <dbReference type="Proteomes" id="UP000291116"/>
    </source>
</evidence>
<dbReference type="Gene3D" id="1.25.40.20">
    <property type="entry name" value="Ankyrin repeat-containing domain"/>
    <property type="match status" value="2"/>
</dbReference>
<feature type="repeat" description="ANK" evidence="4">
    <location>
        <begin position="122"/>
        <end position="154"/>
    </location>
</feature>
<protein>
    <recommendedName>
        <fullName evidence="7">Protein kinase domain-containing protein</fullName>
    </recommendedName>
</protein>
<evidence type="ECO:0000256" key="5">
    <source>
        <dbReference type="PROSITE-ProRule" id="PRU10141"/>
    </source>
</evidence>
<dbReference type="InterPro" id="IPR017441">
    <property type="entry name" value="Protein_kinase_ATP_BS"/>
</dbReference>
<dbReference type="InterPro" id="IPR000719">
    <property type="entry name" value="Prot_kinase_dom"/>
</dbReference>
<dbReference type="SUPFAM" id="SSF56112">
    <property type="entry name" value="Protein kinase-like (PK-like)"/>
    <property type="match status" value="1"/>
</dbReference>
<sequence length="637" mass="71430">MNSFVKRDTFSYDIVSAPGVPLKMRRPTIIVAEEEDSGSESEDITNHTTAMDSSRCSTDLGASAGDSPGRSAGLAFRQGLDMPANEFAEGCKLLQAAALSRREVMEGILEQRPRLVNFRDYDRRTAIHVAASEGHLDIVKYLVRKGARINRSDRWGGSPLDDASRHRHKEVVLYLRTLGATTGSASKSANFIKAAACGDLDEVEVLLTSADVDVNEGDYDKRTALHLAAGEGHADIVRLLCRHKANVNTEDRWGNRPLDDALRSKSEESAKVLREYGALKGLKKENTVDDSTTRRRETANLEVKFDELEMVDKIGKGSFGEIYRCRWRDIMVAAKCIRTAKVQKDWAIKQALQQLQDGVDAADVIDEIDAVQIPEADKLKALSDFRTEISILKSLRHPNIVLMLAYSTTQDLEVMISELMRCSLLDIFKAHIINGTKMKMKDKIAYATQLAQGMHYLHTCKPVIIHRDLKPANLLIDNSGVLKVADFGLSKVRPDRKRNEKDTFMMTGETGSYRFMAPEIFRHMSYNETVDVYSYGMILFYLLDGKPPWPTENGLVAATKAAEQGDRPTIPRSWDIKLQGLLQNCWDENPSCRPSFHQILKVLRQHTRTVFPSESEFLQASSPTLPTEEGRCRCVMM</sequence>
<feature type="compositionally biased region" description="Acidic residues" evidence="6">
    <location>
        <begin position="33"/>
        <end position="43"/>
    </location>
</feature>
<dbReference type="PANTHER" id="PTHR44329:SF140">
    <property type="entry name" value="INACTIVE PROTEIN TYROSINE KINASE PTKL"/>
    <property type="match status" value="1"/>
</dbReference>
<dbReference type="Gene3D" id="1.10.510.10">
    <property type="entry name" value="Transferase(Phosphotransferase) domain 1"/>
    <property type="match status" value="1"/>
</dbReference>
<feature type="compositionally biased region" description="Polar residues" evidence="6">
    <location>
        <begin position="46"/>
        <end position="57"/>
    </location>
</feature>
<dbReference type="InterPro" id="IPR008271">
    <property type="entry name" value="Ser/Thr_kinase_AS"/>
</dbReference>
<gene>
    <name evidence="8" type="ORF">PSNMU_V1.4_AUG-EV-PASAV3_0000920</name>
</gene>
<feature type="repeat" description="ANK" evidence="4">
    <location>
        <begin position="220"/>
        <end position="252"/>
    </location>
</feature>
<feature type="domain" description="Protein kinase" evidence="7">
    <location>
        <begin position="308"/>
        <end position="609"/>
    </location>
</feature>
<evidence type="ECO:0000256" key="6">
    <source>
        <dbReference type="SAM" id="MobiDB-lite"/>
    </source>
</evidence>
<organism evidence="8 9">
    <name type="scientific">Pseudo-nitzschia multistriata</name>
    <dbReference type="NCBI Taxonomy" id="183589"/>
    <lineage>
        <taxon>Eukaryota</taxon>
        <taxon>Sar</taxon>
        <taxon>Stramenopiles</taxon>
        <taxon>Ochrophyta</taxon>
        <taxon>Bacillariophyta</taxon>
        <taxon>Bacillariophyceae</taxon>
        <taxon>Bacillariophycidae</taxon>
        <taxon>Bacillariales</taxon>
        <taxon>Bacillariaceae</taxon>
        <taxon>Pseudo-nitzschia</taxon>
    </lineage>
</organism>
<dbReference type="InterPro" id="IPR011009">
    <property type="entry name" value="Kinase-like_dom_sf"/>
</dbReference>
<dbReference type="Gene3D" id="3.30.200.20">
    <property type="entry name" value="Phosphorylase Kinase, domain 1"/>
    <property type="match status" value="2"/>
</dbReference>
<evidence type="ECO:0000256" key="2">
    <source>
        <dbReference type="ARBA" id="ARBA00022741"/>
    </source>
</evidence>
<evidence type="ECO:0000256" key="3">
    <source>
        <dbReference type="ARBA" id="ARBA00022840"/>
    </source>
</evidence>
<dbReference type="PANTHER" id="PTHR44329">
    <property type="entry name" value="SERINE/THREONINE-PROTEIN KINASE TNNI3K-RELATED"/>
    <property type="match status" value="1"/>
</dbReference>
<dbReference type="InterPro" id="IPR051681">
    <property type="entry name" value="Ser/Thr_Kinases-Pseudokinases"/>
</dbReference>
<keyword evidence="2 5" id="KW-0547">Nucleotide-binding</keyword>
<dbReference type="InterPro" id="IPR036770">
    <property type="entry name" value="Ankyrin_rpt-contain_sf"/>
</dbReference>
<feature type="region of interest" description="Disordered" evidence="6">
    <location>
        <begin position="33"/>
        <end position="69"/>
    </location>
</feature>
<name>A0A448YUU8_9STRA</name>